<proteinExistence type="inferred from homology"/>
<feature type="binding site" evidence="7">
    <location>
        <position position="51"/>
    </location>
    <ligand>
        <name>Fe cation</name>
        <dbReference type="ChEBI" id="CHEBI:24875"/>
        <label>1</label>
        <note>catalytic</note>
    </ligand>
</feature>
<comment type="cofactor">
    <cofactor evidence="7">
        <name>Fe(2+)</name>
        <dbReference type="ChEBI" id="CHEBI:29033"/>
    </cofactor>
    <text evidence="7">Binds 2 Fe(2+) ions per subunit.</text>
</comment>
<dbReference type="EMBL" id="BAABGY010000006">
    <property type="protein sequence ID" value="GAA4327374.1"/>
    <property type="molecule type" value="Genomic_DNA"/>
</dbReference>
<dbReference type="InterPro" id="IPR010329">
    <property type="entry name" value="3hydroanth_dOase"/>
</dbReference>
<keyword evidence="3 7" id="KW-0479">Metal-binding</keyword>
<dbReference type="Gene3D" id="2.60.120.10">
    <property type="entry name" value="Jelly Rolls"/>
    <property type="match status" value="1"/>
</dbReference>
<protein>
    <recommendedName>
        <fullName evidence="7">3-hydroxyanthranilate 3,4-dioxygenase</fullName>
        <ecNumber evidence="7">1.13.11.6</ecNumber>
    </recommendedName>
    <alternativeName>
        <fullName evidence="7">3-hydroxyanthranilate oxygenase</fullName>
        <shortName evidence="7">3-HAO</shortName>
    </alternativeName>
    <alternativeName>
        <fullName evidence="7">3-hydroxyanthranilic acid dioxygenase</fullName>
        <shortName evidence="7">HAD</shortName>
    </alternativeName>
</protein>
<evidence type="ECO:0000256" key="6">
    <source>
        <dbReference type="ARBA" id="ARBA00023004"/>
    </source>
</evidence>
<feature type="binding site" evidence="7">
    <location>
        <position position="47"/>
    </location>
    <ligand>
        <name>O2</name>
        <dbReference type="ChEBI" id="CHEBI:15379"/>
    </ligand>
</feature>
<sequence length="176" mass="20269">MAVIAPFNLKRWIDENRELLKPPVGNQCIYKNAENFIVMVVGGPNARKDYHFNKSEELYYQVEGNIVLKIIDDGVPKNIPINEGDMFLLPPNTPHSPQRGAGTVGLVIEKIRDEEANEEDAFMWFCENCGNKLYEEYAFVKDIVKQLPPIMERFYSSEDLRTCKKCGQKMEPPVRK</sequence>
<evidence type="ECO:0000256" key="4">
    <source>
        <dbReference type="ARBA" id="ARBA00022964"/>
    </source>
</evidence>
<comment type="function">
    <text evidence="1 7">Catalyzes the oxidative ring opening of 3-hydroxyanthranilate to 2-amino-3-carboxymuconate semialdehyde, which spontaneously cyclizes to quinolinate.</text>
</comment>
<feature type="binding site" evidence="7">
    <location>
        <position position="126"/>
    </location>
    <ligand>
        <name>Fe cation</name>
        <dbReference type="ChEBI" id="CHEBI:24875"/>
        <label>2</label>
    </ligand>
</feature>
<dbReference type="PANTHER" id="PTHR15497:SF1">
    <property type="entry name" value="3-HYDROXYANTHRANILATE 3,4-DIOXYGENASE"/>
    <property type="match status" value="1"/>
</dbReference>
<dbReference type="HAMAP" id="MF_00825">
    <property type="entry name" value="3_HAO"/>
    <property type="match status" value="1"/>
</dbReference>
<evidence type="ECO:0000313" key="9">
    <source>
        <dbReference type="Proteomes" id="UP001501725"/>
    </source>
</evidence>
<evidence type="ECO:0000256" key="3">
    <source>
        <dbReference type="ARBA" id="ARBA00022723"/>
    </source>
</evidence>
<dbReference type="NCBIfam" id="TIGR03037">
    <property type="entry name" value="anthran_nbaC"/>
    <property type="match status" value="1"/>
</dbReference>
<feature type="binding site" evidence="7">
    <location>
        <position position="129"/>
    </location>
    <ligand>
        <name>Fe cation</name>
        <dbReference type="ChEBI" id="CHEBI:24875"/>
        <label>2</label>
    </ligand>
</feature>
<comment type="caution">
    <text evidence="8">The sequence shown here is derived from an EMBL/GenBank/DDBJ whole genome shotgun (WGS) entry which is preliminary data.</text>
</comment>
<feature type="binding site" evidence="7">
    <location>
        <position position="57"/>
    </location>
    <ligand>
        <name>substrate</name>
    </ligand>
</feature>
<feature type="binding site" evidence="7">
    <location>
        <position position="57"/>
    </location>
    <ligand>
        <name>Fe cation</name>
        <dbReference type="ChEBI" id="CHEBI:24875"/>
        <label>1</label>
        <note>catalytic</note>
    </ligand>
</feature>
<evidence type="ECO:0000256" key="1">
    <source>
        <dbReference type="ARBA" id="ARBA00002752"/>
    </source>
</evidence>
<dbReference type="NCBIfam" id="NF009763">
    <property type="entry name" value="PRK13264.1"/>
    <property type="match status" value="1"/>
</dbReference>
<organism evidence="8 9">
    <name type="scientific">Flaviaesturariibacter amylovorans</name>
    <dbReference type="NCBI Taxonomy" id="1084520"/>
    <lineage>
        <taxon>Bacteria</taxon>
        <taxon>Pseudomonadati</taxon>
        <taxon>Bacteroidota</taxon>
        <taxon>Chitinophagia</taxon>
        <taxon>Chitinophagales</taxon>
        <taxon>Chitinophagaceae</taxon>
        <taxon>Flaviaestuariibacter</taxon>
    </lineage>
</organism>
<accession>A0ABP8GN44</accession>
<keyword evidence="4 7" id="KW-0223">Dioxygenase</keyword>
<dbReference type="PANTHER" id="PTHR15497">
    <property type="entry name" value="3-HYDROXYANTHRANILATE 3,4-DIOXYGENASE"/>
    <property type="match status" value="1"/>
</dbReference>
<dbReference type="InterPro" id="IPR014710">
    <property type="entry name" value="RmlC-like_jellyroll"/>
</dbReference>
<keyword evidence="5 7" id="KW-0560">Oxidoreductase</keyword>
<feature type="binding site" evidence="7">
    <location>
        <position position="163"/>
    </location>
    <ligand>
        <name>Fe cation</name>
        <dbReference type="ChEBI" id="CHEBI:24875"/>
        <label>2</label>
    </ligand>
</feature>
<evidence type="ECO:0000313" key="8">
    <source>
        <dbReference type="EMBL" id="GAA4327374.1"/>
    </source>
</evidence>
<feature type="binding site" evidence="7">
    <location>
        <position position="99"/>
    </location>
    <ligand>
        <name>substrate</name>
    </ligand>
</feature>
<dbReference type="InterPro" id="IPR011051">
    <property type="entry name" value="RmlC_Cupin_sf"/>
</dbReference>
<dbReference type="Proteomes" id="UP001501725">
    <property type="component" value="Unassembled WGS sequence"/>
</dbReference>
<dbReference type="SUPFAM" id="SSF51182">
    <property type="entry name" value="RmlC-like cupins"/>
    <property type="match status" value="1"/>
</dbReference>
<name>A0ABP8GN44_9BACT</name>
<reference evidence="9" key="1">
    <citation type="journal article" date="2019" name="Int. J. Syst. Evol. Microbiol.">
        <title>The Global Catalogue of Microorganisms (GCM) 10K type strain sequencing project: providing services to taxonomists for standard genome sequencing and annotation.</title>
        <authorList>
            <consortium name="The Broad Institute Genomics Platform"/>
            <consortium name="The Broad Institute Genome Sequencing Center for Infectious Disease"/>
            <person name="Wu L."/>
            <person name="Ma J."/>
        </authorList>
    </citation>
    <scope>NUCLEOTIDE SEQUENCE [LARGE SCALE GENOMIC DNA]</scope>
    <source>
        <strain evidence="9">JCM 17919</strain>
    </source>
</reference>
<dbReference type="EC" id="1.13.11.6" evidence="7"/>
<evidence type="ECO:0000256" key="2">
    <source>
        <dbReference type="ARBA" id="ARBA00022642"/>
    </source>
</evidence>
<dbReference type="RefSeq" id="WP_345255007.1">
    <property type="nucleotide sequence ID" value="NZ_BAABGY010000006.1"/>
</dbReference>
<feature type="binding site" evidence="7">
    <location>
        <position position="109"/>
    </location>
    <ligand>
        <name>substrate</name>
    </ligand>
</feature>
<keyword evidence="6 7" id="KW-0408">Iron</keyword>
<keyword evidence="9" id="KW-1185">Reference proteome</keyword>
<feature type="binding site" evidence="7">
    <location>
        <position position="166"/>
    </location>
    <ligand>
        <name>Fe cation</name>
        <dbReference type="ChEBI" id="CHEBI:24875"/>
        <label>2</label>
    </ligand>
</feature>
<dbReference type="CDD" id="cd06123">
    <property type="entry name" value="cupin_HAO"/>
    <property type="match status" value="1"/>
</dbReference>
<gene>
    <name evidence="7" type="primary">nbaC</name>
    <name evidence="8" type="ORF">GCM10023184_16610</name>
</gene>
<dbReference type="Pfam" id="PF06052">
    <property type="entry name" value="3-HAO"/>
    <property type="match status" value="1"/>
</dbReference>
<evidence type="ECO:0000256" key="7">
    <source>
        <dbReference type="HAMAP-Rule" id="MF_00825"/>
    </source>
</evidence>
<comment type="pathway">
    <text evidence="7">Cofactor biosynthesis; NAD(+) biosynthesis; quinolinate from L-kynurenine: step 3/3.</text>
</comment>
<keyword evidence="2 7" id="KW-0662">Pyridine nucleotide biosynthesis</keyword>
<comment type="catalytic activity">
    <reaction evidence="7">
        <text>3-hydroxyanthranilate + O2 = (2Z,4Z)-2-amino-3-carboxymuconate 6-semialdehyde</text>
        <dbReference type="Rhea" id="RHEA:17953"/>
        <dbReference type="ChEBI" id="CHEBI:15379"/>
        <dbReference type="ChEBI" id="CHEBI:36559"/>
        <dbReference type="ChEBI" id="CHEBI:77612"/>
        <dbReference type="EC" id="1.13.11.6"/>
    </reaction>
</comment>
<comment type="similarity">
    <text evidence="7">Belongs to the 3-HAO family.</text>
</comment>
<feature type="binding site" evidence="7">
    <location>
        <position position="95"/>
    </location>
    <ligand>
        <name>Fe cation</name>
        <dbReference type="ChEBI" id="CHEBI:24875"/>
        <label>1</label>
        <note>catalytic</note>
    </ligand>
</feature>
<evidence type="ECO:0000256" key="5">
    <source>
        <dbReference type="ARBA" id="ARBA00023002"/>
    </source>
</evidence>